<dbReference type="Pfam" id="PF00361">
    <property type="entry name" value="Proton_antipo_M"/>
    <property type="match status" value="1"/>
</dbReference>
<evidence type="ECO:0000256" key="3">
    <source>
        <dbReference type="ARBA" id="ARBA00022475"/>
    </source>
</evidence>
<evidence type="ECO:0000256" key="7">
    <source>
        <dbReference type="HAMAP-Rule" id="MF_00862"/>
    </source>
</evidence>
<feature type="transmembrane region" description="Helical" evidence="7">
    <location>
        <begin position="399"/>
        <end position="417"/>
    </location>
</feature>
<dbReference type="InterPro" id="IPR046396">
    <property type="entry name" value="Transporter_DabB"/>
</dbReference>
<dbReference type="PANTHER" id="PTHR42829:SF1">
    <property type="entry name" value="INORGANIC CARBON TRANSPORTER SUBUNIT DABB-RELATED"/>
    <property type="match status" value="1"/>
</dbReference>
<evidence type="ECO:0000256" key="2">
    <source>
        <dbReference type="ARBA" id="ARBA00022448"/>
    </source>
</evidence>
<dbReference type="EMBL" id="JBHSUS010000001">
    <property type="protein sequence ID" value="MFC6440300.1"/>
    <property type="molecule type" value="Genomic_DNA"/>
</dbReference>
<dbReference type="InterPro" id="IPR001750">
    <property type="entry name" value="ND/Mrp_TM"/>
</dbReference>
<comment type="caution">
    <text evidence="10">The sequence shown here is derived from an EMBL/GenBank/DDBJ whole genome shotgun (WGS) entry which is preliminary data.</text>
</comment>
<dbReference type="HAMAP" id="MF_00862">
    <property type="entry name" value="DabB"/>
    <property type="match status" value="1"/>
</dbReference>
<dbReference type="PANTHER" id="PTHR42829">
    <property type="entry name" value="NADH-UBIQUINONE OXIDOREDUCTASE CHAIN 5"/>
    <property type="match status" value="1"/>
</dbReference>
<feature type="transmembrane region" description="Helical" evidence="7">
    <location>
        <begin position="148"/>
        <end position="166"/>
    </location>
</feature>
<dbReference type="NCBIfam" id="NF006029">
    <property type="entry name" value="PRK08168.1"/>
    <property type="match status" value="1"/>
</dbReference>
<evidence type="ECO:0000256" key="5">
    <source>
        <dbReference type="ARBA" id="ARBA00022989"/>
    </source>
</evidence>
<keyword evidence="2 7" id="KW-0813">Transport</keyword>
<organism evidence="10 11">
    <name type="scientific">Pseudobowmanella zhangzhouensis</name>
    <dbReference type="NCBI Taxonomy" id="1537679"/>
    <lineage>
        <taxon>Bacteria</taxon>
        <taxon>Pseudomonadati</taxon>
        <taxon>Pseudomonadota</taxon>
        <taxon>Gammaproteobacteria</taxon>
        <taxon>Alteromonadales</taxon>
        <taxon>Alteromonadaceae</taxon>
    </lineage>
</organism>
<protein>
    <recommendedName>
        <fullName evidence="7">Probable inorganic carbon transporter subunit DabB</fullName>
    </recommendedName>
</protein>
<feature type="transmembrane region" description="Helical" evidence="7">
    <location>
        <begin position="375"/>
        <end position="393"/>
    </location>
</feature>
<evidence type="ECO:0000256" key="8">
    <source>
        <dbReference type="RuleBase" id="RU000320"/>
    </source>
</evidence>
<dbReference type="Proteomes" id="UP001596364">
    <property type="component" value="Unassembled WGS sequence"/>
</dbReference>
<keyword evidence="5 7" id="KW-1133">Transmembrane helix</keyword>
<evidence type="ECO:0000259" key="9">
    <source>
        <dbReference type="Pfam" id="PF00361"/>
    </source>
</evidence>
<feature type="transmembrane region" description="Helical" evidence="7">
    <location>
        <begin position="96"/>
        <end position="127"/>
    </location>
</feature>
<feature type="transmembrane region" description="Helical" evidence="7">
    <location>
        <begin position="429"/>
        <end position="453"/>
    </location>
</feature>
<sequence>MSWFGLFPLSLLVCGLVLRAPASHSRHANLLQTLLGALALAALVLAGARLSASIELAASPLQHTLLILVLTLGFILARFSRNYLQGETNAPQFSQWFALTLAAVTTVILSDNIFVLWIGWVAISLSFHQLLLFYPNRPRAQLAAHKKFLFARLSEVLLLAALLMLWSQHDATSIRQIMAHYTQLPADQALTLSEHLIALLLVLTALIKCAQMPLHGWLIQVVEAPTPVSALLHAGIVNLGGFLVMTFGSLILASYPARWLLLLVAGITLMLASLVMLTRVSIKVKLAWSTAAQMGLMLVECALGLFQLALLHLILHSLYKAYAFLNSGNQVQGAYLKALLPAAILPTQRIFTLCMALVLVLFFLSGWLHSQSAQAPLMLIALGLIGLPLGSAANPAHVVWIRQLSVVIIAWAAYLGFSKLFAQLIAMPPYLVANAFGAMDSVFFVLLIATYTLQSYLHRVRYSANARSLHQLLFAGLYLDEWSTRLTLKLWPIRLANNSRANKSSTAYNWEKQL</sequence>
<dbReference type="RefSeq" id="WP_131258101.1">
    <property type="nucleotide sequence ID" value="NZ_JBHSUS010000001.1"/>
</dbReference>
<dbReference type="PRINTS" id="PR01434">
    <property type="entry name" value="NADHDHGNASE5"/>
</dbReference>
<evidence type="ECO:0000256" key="6">
    <source>
        <dbReference type="ARBA" id="ARBA00023136"/>
    </source>
</evidence>
<feature type="transmembrane region" description="Helical" evidence="7">
    <location>
        <begin position="294"/>
        <end position="315"/>
    </location>
</feature>
<feature type="transmembrane region" description="Helical" evidence="7">
    <location>
        <begin position="350"/>
        <end position="368"/>
    </location>
</feature>
<feature type="domain" description="NADH:quinone oxidoreductase/Mrp antiporter transmembrane" evidence="9">
    <location>
        <begin position="110"/>
        <end position="358"/>
    </location>
</feature>
<feature type="transmembrane region" description="Helical" evidence="7">
    <location>
        <begin position="259"/>
        <end position="282"/>
    </location>
</feature>
<comment type="similarity">
    <text evidence="7">Belongs to the inorganic carbon transporter (TC 9.A.2) DabB family.</text>
</comment>
<feature type="transmembrane region" description="Helical" evidence="7">
    <location>
        <begin position="29"/>
        <end position="52"/>
    </location>
</feature>
<feature type="transmembrane region" description="Helical" evidence="7">
    <location>
        <begin position="64"/>
        <end position="84"/>
    </location>
</feature>
<dbReference type="InterPro" id="IPR003945">
    <property type="entry name" value="NU5C-like"/>
</dbReference>
<feature type="transmembrane region" description="Helical" evidence="7">
    <location>
        <begin position="230"/>
        <end position="253"/>
    </location>
</feature>
<keyword evidence="11" id="KW-1185">Reference proteome</keyword>
<keyword evidence="6 7" id="KW-0472">Membrane</keyword>
<name>A0ABW1XNE7_9ALTE</name>
<proteinExistence type="inferred from homology"/>
<comment type="subunit">
    <text evidence="7">Forms a complex with DabA.</text>
</comment>
<reference evidence="11" key="1">
    <citation type="journal article" date="2019" name="Int. J. Syst. Evol. Microbiol.">
        <title>The Global Catalogue of Microorganisms (GCM) 10K type strain sequencing project: providing services to taxonomists for standard genome sequencing and annotation.</title>
        <authorList>
            <consortium name="The Broad Institute Genomics Platform"/>
            <consortium name="The Broad Institute Genome Sequencing Center for Infectious Disease"/>
            <person name="Wu L."/>
            <person name="Ma J."/>
        </authorList>
    </citation>
    <scope>NUCLEOTIDE SEQUENCE [LARGE SCALE GENOMIC DNA]</scope>
    <source>
        <strain evidence="11">CGMCC 1.16031</strain>
    </source>
</reference>
<keyword evidence="3 7" id="KW-1003">Cell membrane</keyword>
<evidence type="ECO:0000313" key="10">
    <source>
        <dbReference type="EMBL" id="MFC6440300.1"/>
    </source>
</evidence>
<evidence type="ECO:0000256" key="4">
    <source>
        <dbReference type="ARBA" id="ARBA00022692"/>
    </source>
</evidence>
<evidence type="ECO:0000313" key="11">
    <source>
        <dbReference type="Proteomes" id="UP001596364"/>
    </source>
</evidence>
<comment type="subcellular location">
    <subcellularLocation>
        <location evidence="7">Cell membrane</location>
        <topology evidence="7">Multi-pass membrane protein</topology>
    </subcellularLocation>
    <subcellularLocation>
        <location evidence="1">Endomembrane system</location>
        <topology evidence="1">Multi-pass membrane protein</topology>
    </subcellularLocation>
    <subcellularLocation>
        <location evidence="8">Membrane</location>
        <topology evidence="8">Multi-pass membrane protein</topology>
    </subcellularLocation>
</comment>
<comment type="function">
    <text evidence="7">Part of an energy-coupled inorganic carbon pump.</text>
</comment>
<accession>A0ABW1XNE7</accession>
<gene>
    <name evidence="7" type="primary">dabB</name>
    <name evidence="10" type="ORF">ACFP85_09095</name>
</gene>
<evidence type="ECO:0000256" key="1">
    <source>
        <dbReference type="ARBA" id="ARBA00004127"/>
    </source>
</evidence>
<keyword evidence="4 7" id="KW-0812">Transmembrane</keyword>